<feature type="transmembrane region" description="Helical" evidence="2">
    <location>
        <begin position="84"/>
        <end position="106"/>
    </location>
</feature>
<keyword evidence="2" id="KW-1133">Transmembrane helix</keyword>
<dbReference type="EMBL" id="KZ303487">
    <property type="protein sequence ID" value="PIA19296.1"/>
    <property type="molecule type" value="Genomic_DNA"/>
</dbReference>
<dbReference type="OrthoDB" id="5542259at2759"/>
<keyword evidence="2" id="KW-0472">Membrane</keyword>
<sequence>MYVEYARQVSQMVWAFVDFVHRQALPFSAQLVEKLSANFVPFRNLVNVTGPTLLTFIVEMMLLYVGIQLVVAVVRIFSNTLYRLLRFVLSIVVIAAGVLLGLYLYFTSTTSGRQQQAQGGVFTNFWVEQAMAAASRLAPIWSTQGGARHHQQPPPVNFQYQPPGF</sequence>
<name>A0A2G5BJV6_COERN</name>
<gene>
    <name evidence="3" type="ORF">COEREDRAFT_5810</name>
</gene>
<evidence type="ECO:0000313" key="4">
    <source>
        <dbReference type="Proteomes" id="UP000242474"/>
    </source>
</evidence>
<accession>A0A2G5BJV6</accession>
<keyword evidence="2" id="KW-0812">Transmembrane</keyword>
<protein>
    <submittedName>
        <fullName evidence="3">Uncharacterized protein</fullName>
    </submittedName>
</protein>
<proteinExistence type="predicted"/>
<feature type="transmembrane region" description="Helical" evidence="2">
    <location>
        <begin position="53"/>
        <end position="77"/>
    </location>
</feature>
<organism evidence="3 4">
    <name type="scientific">Coemansia reversa (strain ATCC 12441 / NRRL 1564)</name>
    <dbReference type="NCBI Taxonomy" id="763665"/>
    <lineage>
        <taxon>Eukaryota</taxon>
        <taxon>Fungi</taxon>
        <taxon>Fungi incertae sedis</taxon>
        <taxon>Zoopagomycota</taxon>
        <taxon>Kickxellomycotina</taxon>
        <taxon>Kickxellomycetes</taxon>
        <taxon>Kickxellales</taxon>
        <taxon>Kickxellaceae</taxon>
        <taxon>Coemansia</taxon>
    </lineage>
</organism>
<evidence type="ECO:0000256" key="1">
    <source>
        <dbReference type="SAM" id="MobiDB-lite"/>
    </source>
</evidence>
<evidence type="ECO:0000313" key="3">
    <source>
        <dbReference type="EMBL" id="PIA19296.1"/>
    </source>
</evidence>
<dbReference type="AlphaFoldDB" id="A0A2G5BJV6"/>
<evidence type="ECO:0000256" key="2">
    <source>
        <dbReference type="SAM" id="Phobius"/>
    </source>
</evidence>
<dbReference type="Proteomes" id="UP000242474">
    <property type="component" value="Unassembled WGS sequence"/>
</dbReference>
<reference evidence="3 4" key="1">
    <citation type="journal article" date="2015" name="Genome Biol. Evol.">
        <title>Phylogenomic analyses indicate that early fungi evolved digesting cell walls of algal ancestors of land plants.</title>
        <authorList>
            <person name="Chang Y."/>
            <person name="Wang S."/>
            <person name="Sekimoto S."/>
            <person name="Aerts A.L."/>
            <person name="Choi C."/>
            <person name="Clum A."/>
            <person name="LaButti K.M."/>
            <person name="Lindquist E.A."/>
            <person name="Yee Ngan C."/>
            <person name="Ohm R.A."/>
            <person name="Salamov A.A."/>
            <person name="Grigoriev I.V."/>
            <person name="Spatafora J.W."/>
            <person name="Berbee M.L."/>
        </authorList>
    </citation>
    <scope>NUCLEOTIDE SEQUENCE [LARGE SCALE GENOMIC DNA]</scope>
    <source>
        <strain evidence="3 4">NRRL 1564</strain>
    </source>
</reference>
<feature type="region of interest" description="Disordered" evidence="1">
    <location>
        <begin position="145"/>
        <end position="165"/>
    </location>
</feature>
<keyword evidence="4" id="KW-1185">Reference proteome</keyword>